<evidence type="ECO:0000313" key="3">
    <source>
        <dbReference type="Proteomes" id="UP000000602"/>
    </source>
</evidence>
<dbReference type="KEGG" id="dps:DP0530"/>
<accession>Q6AQW5</accession>
<feature type="transmembrane region" description="Helical" evidence="1">
    <location>
        <begin position="84"/>
        <end position="104"/>
    </location>
</feature>
<keyword evidence="3" id="KW-1185">Reference proteome</keyword>
<reference evidence="3" key="1">
    <citation type="journal article" date="2004" name="Environ. Microbiol.">
        <title>The genome of Desulfotalea psychrophila, a sulfate-reducing bacterium from permanently cold Arctic sediments.</title>
        <authorList>
            <person name="Rabus R."/>
            <person name="Ruepp A."/>
            <person name="Frickey T."/>
            <person name="Rattei T."/>
            <person name="Fartmann B."/>
            <person name="Stark M."/>
            <person name="Bauer M."/>
            <person name="Zibat A."/>
            <person name="Lombardot T."/>
            <person name="Becker I."/>
            <person name="Amann J."/>
            <person name="Gellner K."/>
            <person name="Teeling H."/>
            <person name="Leuschner W.D."/>
            <person name="Gloeckner F.-O."/>
            <person name="Lupas A.N."/>
            <person name="Amann R."/>
            <person name="Klenk H.-P."/>
        </authorList>
    </citation>
    <scope>NUCLEOTIDE SEQUENCE [LARGE SCALE GENOMIC DNA]</scope>
    <source>
        <strain evidence="3">DSM 12343 / LSv54</strain>
    </source>
</reference>
<proteinExistence type="predicted"/>
<keyword evidence="1" id="KW-0812">Transmembrane</keyword>
<evidence type="ECO:0000313" key="2">
    <source>
        <dbReference type="EMBL" id="CAG35259.1"/>
    </source>
</evidence>
<sequence>MGDTERLLRREKRCGSVMRESEKQKEDDRNVAEASAQILSVLAEKRTSLAMMKIGIVTLALPLSVLGLLVATSKQYHISDVFSLVVLLYCLLAVFVGLGGYLVYRAGRNILRQDRRISKIKRTHRQIANIYELDPHYSGNKKMFSKRRG</sequence>
<name>Q6AQW5_DESPS</name>
<gene>
    <name evidence="2" type="ordered locus">DP0530</name>
</gene>
<dbReference type="AlphaFoldDB" id="Q6AQW5"/>
<keyword evidence="1" id="KW-1133">Transmembrane helix</keyword>
<evidence type="ECO:0000256" key="1">
    <source>
        <dbReference type="SAM" id="Phobius"/>
    </source>
</evidence>
<feature type="transmembrane region" description="Helical" evidence="1">
    <location>
        <begin position="54"/>
        <end position="72"/>
    </location>
</feature>
<protein>
    <submittedName>
        <fullName evidence="2">Uncharacterized protein</fullName>
    </submittedName>
</protein>
<keyword evidence="1" id="KW-0472">Membrane</keyword>
<dbReference type="HOGENOM" id="CLU_146584_0_0_7"/>
<organism evidence="2 3">
    <name type="scientific">Desulfotalea psychrophila (strain LSv54 / DSM 12343)</name>
    <dbReference type="NCBI Taxonomy" id="177439"/>
    <lineage>
        <taxon>Bacteria</taxon>
        <taxon>Pseudomonadati</taxon>
        <taxon>Thermodesulfobacteriota</taxon>
        <taxon>Desulfobulbia</taxon>
        <taxon>Desulfobulbales</taxon>
        <taxon>Desulfocapsaceae</taxon>
        <taxon>Desulfotalea</taxon>
    </lineage>
</organism>
<dbReference type="EMBL" id="CR522870">
    <property type="protein sequence ID" value="CAG35259.1"/>
    <property type="molecule type" value="Genomic_DNA"/>
</dbReference>
<dbReference type="Proteomes" id="UP000000602">
    <property type="component" value="Chromosome"/>
</dbReference>